<gene>
    <name evidence="2" type="ORF">S03H2_54932</name>
</gene>
<evidence type="ECO:0000259" key="1">
    <source>
        <dbReference type="Pfam" id="PF13614"/>
    </source>
</evidence>
<dbReference type="CDD" id="cd02042">
    <property type="entry name" value="ParAB_family"/>
    <property type="match status" value="1"/>
</dbReference>
<feature type="domain" description="AAA" evidence="1">
    <location>
        <begin position="10"/>
        <end position="116"/>
    </location>
</feature>
<protein>
    <recommendedName>
        <fullName evidence="1">AAA domain-containing protein</fullName>
    </recommendedName>
</protein>
<accession>X1JLP3</accession>
<comment type="caution">
    <text evidence="2">The sequence shown here is derived from an EMBL/GenBank/DDBJ whole genome shotgun (WGS) entry which is preliminary data.</text>
</comment>
<name>X1JLP3_9ZZZZ</name>
<dbReference type="Gene3D" id="3.40.50.300">
    <property type="entry name" value="P-loop containing nucleotide triphosphate hydrolases"/>
    <property type="match status" value="1"/>
</dbReference>
<proteinExistence type="predicted"/>
<dbReference type="Pfam" id="PF13614">
    <property type="entry name" value="AAA_31"/>
    <property type="match status" value="1"/>
</dbReference>
<sequence>VAGWLGVNPKNTFFDLLSGRARLQDCIYQARKRLDIIPSDKNLALIELRLARERDMEKAFQKSLAPLKSYDFVFLDCPPSMSILNLNALEYAEEIFVPVSMDYLSLRGVQQVVESLPEGIEISKIIPTFYDQRTRKSKEILEDLESFFKGRVTSPIRVNVRLSECSSYHQTIFEYDPHSRGALDYQRLAKEIL</sequence>
<feature type="non-terminal residue" evidence="2">
    <location>
        <position position="1"/>
    </location>
</feature>
<dbReference type="SUPFAM" id="SSF52540">
    <property type="entry name" value="P-loop containing nucleoside triphosphate hydrolases"/>
    <property type="match status" value="1"/>
</dbReference>
<dbReference type="AlphaFoldDB" id="X1JLP3"/>
<evidence type="ECO:0000313" key="2">
    <source>
        <dbReference type="EMBL" id="GAH70698.1"/>
    </source>
</evidence>
<dbReference type="PANTHER" id="PTHR13696:SF52">
    <property type="entry name" value="PARA FAMILY PROTEIN CT_582"/>
    <property type="match status" value="1"/>
</dbReference>
<dbReference type="InterPro" id="IPR025669">
    <property type="entry name" value="AAA_dom"/>
</dbReference>
<dbReference type="InterPro" id="IPR050678">
    <property type="entry name" value="DNA_Partitioning_ATPase"/>
</dbReference>
<dbReference type="EMBL" id="BARU01035058">
    <property type="protein sequence ID" value="GAH70698.1"/>
    <property type="molecule type" value="Genomic_DNA"/>
</dbReference>
<organism evidence="2">
    <name type="scientific">marine sediment metagenome</name>
    <dbReference type="NCBI Taxonomy" id="412755"/>
    <lineage>
        <taxon>unclassified sequences</taxon>
        <taxon>metagenomes</taxon>
        <taxon>ecological metagenomes</taxon>
    </lineage>
</organism>
<reference evidence="2" key="1">
    <citation type="journal article" date="2014" name="Front. Microbiol.">
        <title>High frequency of phylogenetically diverse reductive dehalogenase-homologous genes in deep subseafloor sedimentary metagenomes.</title>
        <authorList>
            <person name="Kawai M."/>
            <person name="Futagami T."/>
            <person name="Toyoda A."/>
            <person name="Takaki Y."/>
            <person name="Nishi S."/>
            <person name="Hori S."/>
            <person name="Arai W."/>
            <person name="Tsubouchi T."/>
            <person name="Morono Y."/>
            <person name="Uchiyama I."/>
            <person name="Ito T."/>
            <person name="Fujiyama A."/>
            <person name="Inagaki F."/>
            <person name="Takami H."/>
        </authorList>
    </citation>
    <scope>NUCLEOTIDE SEQUENCE</scope>
    <source>
        <strain evidence="2">Expedition CK06-06</strain>
    </source>
</reference>
<dbReference type="InterPro" id="IPR027417">
    <property type="entry name" value="P-loop_NTPase"/>
</dbReference>
<dbReference type="PANTHER" id="PTHR13696">
    <property type="entry name" value="P-LOOP CONTAINING NUCLEOSIDE TRIPHOSPHATE HYDROLASE"/>
    <property type="match status" value="1"/>
</dbReference>